<organism evidence="2 3">
    <name type="scientific">Tetranychus urticae</name>
    <name type="common">Two-spotted spider mite</name>
    <dbReference type="NCBI Taxonomy" id="32264"/>
    <lineage>
        <taxon>Eukaryota</taxon>
        <taxon>Metazoa</taxon>
        <taxon>Ecdysozoa</taxon>
        <taxon>Arthropoda</taxon>
        <taxon>Chelicerata</taxon>
        <taxon>Arachnida</taxon>
        <taxon>Acari</taxon>
        <taxon>Acariformes</taxon>
        <taxon>Trombidiformes</taxon>
        <taxon>Prostigmata</taxon>
        <taxon>Eleutherengona</taxon>
        <taxon>Raphignathae</taxon>
        <taxon>Tetranychoidea</taxon>
        <taxon>Tetranychidae</taxon>
        <taxon>Tetranychus</taxon>
    </lineage>
</organism>
<keyword evidence="1" id="KW-0812">Transmembrane</keyword>
<keyword evidence="1" id="KW-1133">Transmembrane helix</keyword>
<sequence length="127" mass="14613">MELGDYLASSRHRRDYPSIILLIDAWTSKLKHELELSNRLFMSDPFDPTSKPLTTETPEPEPRIPSNYLNKLITQEIDMFLVKSALGLVYFAVGFIALISEDYYISLDRTDALKKADINTDFYLTCD</sequence>
<dbReference type="EMBL" id="CAEY01001896">
    <property type="status" value="NOT_ANNOTATED_CDS"/>
    <property type="molecule type" value="Genomic_DNA"/>
</dbReference>
<evidence type="ECO:0000313" key="3">
    <source>
        <dbReference type="Proteomes" id="UP000015104"/>
    </source>
</evidence>
<evidence type="ECO:0000256" key="1">
    <source>
        <dbReference type="SAM" id="Phobius"/>
    </source>
</evidence>
<reference evidence="3" key="1">
    <citation type="submission" date="2011-08" db="EMBL/GenBank/DDBJ databases">
        <authorList>
            <person name="Rombauts S."/>
        </authorList>
    </citation>
    <scope>NUCLEOTIDE SEQUENCE</scope>
    <source>
        <strain evidence="3">London</strain>
    </source>
</reference>
<name>T1KA62_TETUR</name>
<dbReference type="Proteomes" id="UP000015104">
    <property type="component" value="Unassembled WGS sequence"/>
</dbReference>
<accession>T1KA62</accession>
<dbReference type="HOGENOM" id="CLU_1973323_0_0_1"/>
<protein>
    <submittedName>
        <fullName evidence="2">Uncharacterized protein</fullName>
    </submittedName>
</protein>
<dbReference type="AlphaFoldDB" id="T1KA62"/>
<dbReference type="EnsemblMetazoa" id="tetur07g07390.1">
    <property type="protein sequence ID" value="tetur07g07390.1"/>
    <property type="gene ID" value="tetur07g07390"/>
</dbReference>
<evidence type="ECO:0000313" key="2">
    <source>
        <dbReference type="EnsemblMetazoa" id="tetur07g07390.1"/>
    </source>
</evidence>
<keyword evidence="1" id="KW-0472">Membrane</keyword>
<feature type="transmembrane region" description="Helical" evidence="1">
    <location>
        <begin position="80"/>
        <end position="99"/>
    </location>
</feature>
<keyword evidence="3" id="KW-1185">Reference proteome</keyword>
<reference evidence="2" key="2">
    <citation type="submission" date="2015-06" db="UniProtKB">
        <authorList>
            <consortium name="EnsemblMetazoa"/>
        </authorList>
    </citation>
    <scope>IDENTIFICATION</scope>
</reference>
<proteinExistence type="predicted"/>